<gene>
    <name evidence="1" type="ORF">FCULG_00006647</name>
    <name evidence="2" type="ORF">HYE67_002420</name>
</gene>
<reference evidence="1 3" key="1">
    <citation type="submission" date="2018-02" db="EMBL/GenBank/DDBJ databases">
        <title>Fusarium culmorum secondary metabolites in fungal-bacterial-plant interactions.</title>
        <authorList>
            <person name="Schmidt R."/>
        </authorList>
    </citation>
    <scope>NUCLEOTIDE SEQUENCE [LARGE SCALE GENOMIC DNA]</scope>
    <source>
        <strain evidence="1 3">PV</strain>
    </source>
</reference>
<dbReference type="Proteomes" id="UP000241587">
    <property type="component" value="Unassembled WGS sequence"/>
</dbReference>
<proteinExistence type="predicted"/>
<organism evidence="1 3">
    <name type="scientific">Fusarium culmorum</name>
    <dbReference type="NCBI Taxonomy" id="5516"/>
    <lineage>
        <taxon>Eukaryota</taxon>
        <taxon>Fungi</taxon>
        <taxon>Dikarya</taxon>
        <taxon>Ascomycota</taxon>
        <taxon>Pezizomycotina</taxon>
        <taxon>Sordariomycetes</taxon>
        <taxon>Hypocreomycetidae</taxon>
        <taxon>Hypocreales</taxon>
        <taxon>Nectriaceae</taxon>
        <taxon>Fusarium</taxon>
    </lineage>
</organism>
<sequence>MYIRRWRESQCAKGQLHECACTAHRHLSMTQIKTLLLRASGSESWLSFRKFRKIEHAELQRSWYKVRTPGEVKHLISPKCQTTRFCFGFPMELEQSCHNT</sequence>
<evidence type="ECO:0000313" key="3">
    <source>
        <dbReference type="Proteomes" id="UP000241587"/>
    </source>
</evidence>
<evidence type="ECO:0000313" key="2">
    <source>
        <dbReference type="EMBL" id="QPC60189.1"/>
    </source>
</evidence>
<dbReference type="AlphaFoldDB" id="A0A2T4GUS2"/>
<accession>A0A2T4GUS2</accession>
<reference evidence="2" key="2">
    <citation type="submission" date="2020-11" db="EMBL/GenBank/DDBJ databases">
        <title>The chromosome-scale genome resource for two endophytic Fusarium species: F. culmorum and F. pseudograminearum.</title>
        <authorList>
            <person name="Yuan Z."/>
        </authorList>
    </citation>
    <scope>NUCLEOTIDE SEQUENCE</scope>
    <source>
        <strain evidence="2">Class2-1B</strain>
    </source>
</reference>
<name>A0A2T4GUS2_FUSCU</name>
<evidence type="ECO:0000313" key="1">
    <source>
        <dbReference type="EMBL" id="PTD07302.1"/>
    </source>
</evidence>
<protein>
    <submittedName>
        <fullName evidence="1">Uncharacterized protein</fullName>
    </submittedName>
</protein>
<dbReference type="Proteomes" id="UP000663297">
    <property type="component" value="Chromosome 1"/>
</dbReference>
<dbReference type="EMBL" id="CP064747">
    <property type="protein sequence ID" value="QPC60189.1"/>
    <property type="molecule type" value="Genomic_DNA"/>
</dbReference>
<keyword evidence="3" id="KW-1185">Reference proteome</keyword>
<dbReference type="EMBL" id="PVEM01000006">
    <property type="protein sequence ID" value="PTD07302.1"/>
    <property type="molecule type" value="Genomic_DNA"/>
</dbReference>